<dbReference type="Proteomes" id="UP000017842">
    <property type="component" value="Unassembled WGS sequence"/>
</dbReference>
<feature type="chain" id="PRO_5004731433" evidence="2">
    <location>
        <begin position="22"/>
        <end position="543"/>
    </location>
</feature>
<comment type="caution">
    <text evidence="3">The sequence shown here is derived from an EMBL/GenBank/DDBJ whole genome shotgun (WGS) entry which is preliminary data.</text>
</comment>
<dbReference type="GO" id="GO:0004180">
    <property type="term" value="F:carboxypeptidase activity"/>
    <property type="evidence" value="ECO:0007669"/>
    <property type="project" value="UniProtKB-KW"/>
</dbReference>
<dbReference type="STRING" id="1116472.MGMO_85c00430"/>
<evidence type="ECO:0000256" key="1">
    <source>
        <dbReference type="SAM" id="MobiDB-lite"/>
    </source>
</evidence>
<dbReference type="RefSeq" id="WP_023495076.1">
    <property type="nucleotide sequence ID" value="NZ_AYLO01000082.1"/>
</dbReference>
<dbReference type="Gene3D" id="2.60.40.1120">
    <property type="entry name" value="Carboxypeptidase-like, regulatory domain"/>
    <property type="match status" value="1"/>
</dbReference>
<feature type="signal peptide" evidence="2">
    <location>
        <begin position="1"/>
        <end position="21"/>
    </location>
</feature>
<sequence length="543" mass="59522">MNRTATIFLSLSIAAVSILFAGCESKKIEGQVTDSFGKPLAGANIQIEQTLFAATSEADGRFILDYAPGQFTVKISKTGYTTQNIPLSIQQKTKLPLQPAVLYPIPETEGMFLLSESGLQRVSDGCKVSVSTQKIGGGWEGQTLWTFSVNAQNGLKSDFPKWGELTFIDRVSAHIEPVKLRRDDETESGVALQFARADYFGKNEDKYSGFLKEKTATVGQEQLQIRTITTDRNGRYAWVAVNQAIFSDGRWILTPDKPCFYFAAGAQTNDEQKSSEAPVPPQPISQQERTEPAQIPASQPAVSQAPAPQVPEPTSPSQAIAQPAVTRETSQVPQQEVKVQTKDQQTTQAPAVPIHKQGDTYTLVSINLDSGTPNNTTERKVVLASSEKVVLESRNLASKSAAVRQLEFTPEWNVVATRNAEGSGLNYSPPLKYYEFPLTPGKTWQQTSIETNTKTSATREHTLSATVGDWETVTVPAGTFRGVKVTIQTELLDRTTGQKTTGTDTSWYVPEVRRSVRSLTSSKNSEGVESKQDIQLIKYEVTK</sequence>
<dbReference type="Gene3D" id="2.40.360.20">
    <property type="match status" value="1"/>
</dbReference>
<keyword evidence="4" id="KW-1185">Reference proteome</keyword>
<name>V5C5B6_9GAMM</name>
<dbReference type="EMBL" id="AYLO01000082">
    <property type="protein sequence ID" value="ESS71918.1"/>
    <property type="molecule type" value="Genomic_DNA"/>
</dbReference>
<reference evidence="3 4" key="1">
    <citation type="journal article" date="2013" name="Genome Announc.">
        <title>Draft Genome Sequence of the Methanotrophic Gammaproteobacterium Methyloglobulus morosus DSM 22980 Strain KoM1.</title>
        <authorList>
            <person name="Poehlein A."/>
            <person name="Deutzmann J.S."/>
            <person name="Daniel R."/>
            <person name="Simeonova D.D."/>
        </authorList>
    </citation>
    <scope>NUCLEOTIDE SEQUENCE [LARGE SCALE GENOMIC DNA]</scope>
    <source>
        <strain evidence="3 4">KoM1</strain>
    </source>
</reference>
<evidence type="ECO:0000313" key="4">
    <source>
        <dbReference type="Proteomes" id="UP000017842"/>
    </source>
</evidence>
<accession>V5C5B6</accession>
<gene>
    <name evidence="3" type="ORF">MGMO_85c00430</name>
</gene>
<protein>
    <submittedName>
        <fullName evidence="3">Carboxypeptidase regulatory-like protein</fullName>
    </submittedName>
</protein>
<feature type="compositionally biased region" description="Low complexity" evidence="1">
    <location>
        <begin position="334"/>
        <end position="348"/>
    </location>
</feature>
<dbReference type="eggNOG" id="COG4771">
    <property type="taxonomic scope" value="Bacteria"/>
</dbReference>
<dbReference type="InterPro" id="IPR008969">
    <property type="entry name" value="CarboxyPept-like_regulatory"/>
</dbReference>
<organism evidence="3 4">
    <name type="scientific">Methyloglobulus morosus KoM1</name>
    <dbReference type="NCBI Taxonomy" id="1116472"/>
    <lineage>
        <taxon>Bacteria</taxon>
        <taxon>Pseudomonadati</taxon>
        <taxon>Pseudomonadota</taxon>
        <taxon>Gammaproteobacteria</taxon>
        <taxon>Methylococcales</taxon>
        <taxon>Methylococcaceae</taxon>
        <taxon>Methyloglobulus</taxon>
    </lineage>
</organism>
<keyword evidence="3" id="KW-0378">Hydrolase</keyword>
<keyword evidence="2" id="KW-0732">Signal</keyword>
<feature type="compositionally biased region" description="Low complexity" evidence="1">
    <location>
        <begin position="292"/>
        <end position="307"/>
    </location>
</feature>
<keyword evidence="3" id="KW-0645">Protease</keyword>
<dbReference type="AlphaFoldDB" id="V5C5B6"/>
<dbReference type="OrthoDB" id="574237at2"/>
<keyword evidence="3" id="KW-0121">Carboxypeptidase</keyword>
<evidence type="ECO:0000256" key="2">
    <source>
        <dbReference type="SAM" id="SignalP"/>
    </source>
</evidence>
<dbReference type="PROSITE" id="PS51257">
    <property type="entry name" value="PROKAR_LIPOPROTEIN"/>
    <property type="match status" value="1"/>
</dbReference>
<evidence type="ECO:0000313" key="3">
    <source>
        <dbReference type="EMBL" id="ESS71918.1"/>
    </source>
</evidence>
<dbReference type="Pfam" id="PF13715">
    <property type="entry name" value="CarbopepD_reg_2"/>
    <property type="match status" value="1"/>
</dbReference>
<feature type="region of interest" description="Disordered" evidence="1">
    <location>
        <begin position="270"/>
        <end position="349"/>
    </location>
</feature>
<proteinExistence type="predicted"/>
<dbReference type="SUPFAM" id="SSF49464">
    <property type="entry name" value="Carboxypeptidase regulatory domain-like"/>
    <property type="match status" value="1"/>
</dbReference>